<protein>
    <submittedName>
        <fullName evidence="6">Uncharacterized protein</fullName>
    </submittedName>
</protein>
<dbReference type="EMBL" id="CM000616">
    <property type="protein sequence ID" value="EEC46390.1"/>
    <property type="molecule type" value="Genomic_DNA"/>
</dbReference>
<dbReference type="GO" id="GO:0005778">
    <property type="term" value="C:peroxisomal membrane"/>
    <property type="evidence" value="ECO:0007669"/>
    <property type="project" value="UniProtKB-SubCell"/>
</dbReference>
<keyword evidence="3" id="KW-0576">Peroxisome</keyword>
<evidence type="ECO:0000313" key="6">
    <source>
        <dbReference type="EMBL" id="EEC46390.1"/>
    </source>
</evidence>
<sequence>MSTIALSSSSSAPDPLIVPQPQHVDDEAASDDDDEGGVVAVDPVRIDVGTGKPGIPMSRIDRFLRGYTIFMSSPLRQDRSLKLLQYTLWAAAQAYGKDSKGRAGLVKLSLDLCLTRVANRLLGFPTALEAARSGSWAVPSQRHPQLFRALGKFLAWTMVGYYPTEHVAYLHWMAPSWLASGRSAEVFSAWSCRCWTAYILAESAQCILQWRELAYNDRVPAVNEDDNYEKEHKLNLERTRSECRHLELQLVRNALWILPAVHWSLPNWDRNPLLSSGTLNTLMFLESLVSMYQTVRSFPTIDGLLNYIPGLGSSSFTVIVEISDAKQTMAQVEVPHSNSSIQIYLITPSNFLLIEERAWPTPPSCEFMALDISEMKSHHGDQRDSTLKLSAFFEVNESRR</sequence>
<dbReference type="InParanoid" id="B7G441"/>
<dbReference type="PANTHER" id="PTHR12652">
    <property type="entry name" value="PEROXISOMAL BIOGENESIS FACTOR 11"/>
    <property type="match status" value="1"/>
</dbReference>
<dbReference type="OrthoDB" id="10005898at2759"/>
<keyword evidence="1" id="KW-0962">Peroxisome biogenesis</keyword>
<dbReference type="KEGG" id="pti:PHATRDRAFT_37811"/>
<dbReference type="InterPro" id="IPR008733">
    <property type="entry name" value="PEX11"/>
</dbReference>
<feature type="region of interest" description="Disordered" evidence="5">
    <location>
        <begin position="1"/>
        <end position="36"/>
    </location>
</feature>
<evidence type="ECO:0000256" key="5">
    <source>
        <dbReference type="SAM" id="MobiDB-lite"/>
    </source>
</evidence>
<keyword evidence="2" id="KW-0472">Membrane</keyword>
<dbReference type="AlphaFoldDB" id="B7G441"/>
<organism evidence="6 7">
    <name type="scientific">Phaeodactylum tricornutum (strain CCAP 1055/1)</name>
    <dbReference type="NCBI Taxonomy" id="556484"/>
    <lineage>
        <taxon>Eukaryota</taxon>
        <taxon>Sar</taxon>
        <taxon>Stramenopiles</taxon>
        <taxon>Ochrophyta</taxon>
        <taxon>Bacillariophyta</taxon>
        <taxon>Bacillariophyceae</taxon>
        <taxon>Bacillariophycidae</taxon>
        <taxon>Naviculales</taxon>
        <taxon>Phaeodactylaceae</taxon>
        <taxon>Phaeodactylum</taxon>
    </lineage>
</organism>
<reference evidence="7" key="2">
    <citation type="submission" date="2008-08" db="EMBL/GenBank/DDBJ databases">
        <authorList>
            <consortium name="Diatom Consortium"/>
            <person name="Grigoriev I."/>
            <person name="Grimwood J."/>
            <person name="Kuo A."/>
            <person name="Otillar R.P."/>
            <person name="Salamov A."/>
            <person name="Detter J.C."/>
            <person name="Lindquist E."/>
            <person name="Shapiro H."/>
            <person name="Lucas S."/>
            <person name="Glavina del Rio T."/>
            <person name="Pitluck S."/>
            <person name="Rokhsar D."/>
            <person name="Bowler C."/>
        </authorList>
    </citation>
    <scope>GENOME REANNOTATION</scope>
    <source>
        <strain evidence="7">CCAP 1055/1</strain>
    </source>
</reference>
<evidence type="ECO:0000256" key="2">
    <source>
        <dbReference type="ARBA" id="ARBA00023136"/>
    </source>
</evidence>
<reference evidence="6 7" key="1">
    <citation type="journal article" date="2008" name="Nature">
        <title>The Phaeodactylum genome reveals the evolutionary history of diatom genomes.</title>
        <authorList>
            <person name="Bowler C."/>
            <person name="Allen A.E."/>
            <person name="Badger J.H."/>
            <person name="Grimwood J."/>
            <person name="Jabbari K."/>
            <person name="Kuo A."/>
            <person name="Maheswari U."/>
            <person name="Martens C."/>
            <person name="Maumus F."/>
            <person name="Otillar R.P."/>
            <person name="Rayko E."/>
            <person name="Salamov A."/>
            <person name="Vandepoele K."/>
            <person name="Beszteri B."/>
            <person name="Gruber A."/>
            <person name="Heijde M."/>
            <person name="Katinka M."/>
            <person name="Mock T."/>
            <person name="Valentin K."/>
            <person name="Verret F."/>
            <person name="Berges J.A."/>
            <person name="Brownlee C."/>
            <person name="Cadoret J.P."/>
            <person name="Chiovitti A."/>
            <person name="Choi C.J."/>
            <person name="Coesel S."/>
            <person name="De Martino A."/>
            <person name="Detter J.C."/>
            <person name="Durkin C."/>
            <person name="Falciatore A."/>
            <person name="Fournet J."/>
            <person name="Haruta M."/>
            <person name="Huysman M.J."/>
            <person name="Jenkins B.D."/>
            <person name="Jiroutova K."/>
            <person name="Jorgensen R.E."/>
            <person name="Joubert Y."/>
            <person name="Kaplan A."/>
            <person name="Kroger N."/>
            <person name="Kroth P.G."/>
            <person name="La Roche J."/>
            <person name="Lindquist E."/>
            <person name="Lommer M."/>
            <person name="Martin-Jezequel V."/>
            <person name="Lopez P.J."/>
            <person name="Lucas S."/>
            <person name="Mangogna M."/>
            <person name="McGinnis K."/>
            <person name="Medlin L.K."/>
            <person name="Montsant A."/>
            <person name="Oudot-Le Secq M.P."/>
            <person name="Napoli C."/>
            <person name="Obornik M."/>
            <person name="Parker M.S."/>
            <person name="Petit J.L."/>
            <person name="Porcel B.M."/>
            <person name="Poulsen N."/>
            <person name="Robison M."/>
            <person name="Rychlewski L."/>
            <person name="Rynearson T.A."/>
            <person name="Schmutz J."/>
            <person name="Shapiro H."/>
            <person name="Siaut M."/>
            <person name="Stanley M."/>
            <person name="Sussman M.R."/>
            <person name="Taylor A.R."/>
            <person name="Vardi A."/>
            <person name="von Dassow P."/>
            <person name="Vyverman W."/>
            <person name="Willis A."/>
            <person name="Wyrwicz L.S."/>
            <person name="Rokhsar D.S."/>
            <person name="Weissenbach J."/>
            <person name="Armbrust E.V."/>
            <person name="Green B.R."/>
            <person name="Van de Peer Y."/>
            <person name="Grigoriev I.V."/>
        </authorList>
    </citation>
    <scope>NUCLEOTIDE SEQUENCE [LARGE SCALE GENOMIC DNA]</scope>
    <source>
        <strain evidence="6 7">CCAP 1055/1</strain>
    </source>
</reference>
<comment type="subcellular location">
    <subcellularLocation>
        <location evidence="4">Peroxisome membrane</location>
    </subcellularLocation>
</comment>
<dbReference type="Pfam" id="PF05648">
    <property type="entry name" value="PEX11"/>
    <property type="match status" value="1"/>
</dbReference>
<dbReference type="eggNOG" id="ENOG502QYI3">
    <property type="taxonomic scope" value="Eukaryota"/>
</dbReference>
<feature type="compositionally biased region" description="Acidic residues" evidence="5">
    <location>
        <begin position="27"/>
        <end position="36"/>
    </location>
</feature>
<evidence type="ECO:0000256" key="1">
    <source>
        <dbReference type="ARBA" id="ARBA00022593"/>
    </source>
</evidence>
<keyword evidence="7" id="KW-1185">Reference proteome</keyword>
<proteinExistence type="predicted"/>
<evidence type="ECO:0000313" key="7">
    <source>
        <dbReference type="Proteomes" id="UP000000759"/>
    </source>
</evidence>
<dbReference type="PaxDb" id="2850-Phatr37811"/>
<evidence type="ECO:0000256" key="3">
    <source>
        <dbReference type="ARBA" id="ARBA00023140"/>
    </source>
</evidence>
<accession>B7G441</accession>
<dbReference type="RefSeq" id="XP_002181850.1">
    <property type="nucleotide sequence ID" value="XM_002181814.1"/>
</dbReference>
<dbReference type="STRING" id="556484.B7G441"/>
<dbReference type="GO" id="GO:0016559">
    <property type="term" value="P:peroxisome fission"/>
    <property type="evidence" value="ECO:0007669"/>
    <property type="project" value="InterPro"/>
</dbReference>
<dbReference type="GeneID" id="7202631"/>
<dbReference type="PANTHER" id="PTHR12652:SF25">
    <property type="entry name" value="MICROBODY (PEROXISOME) PROLIFERATION PROTEIN PEROXIN 11C (EUROFUNG)"/>
    <property type="match status" value="1"/>
</dbReference>
<dbReference type="Proteomes" id="UP000000759">
    <property type="component" value="Chromosome 14"/>
</dbReference>
<evidence type="ECO:0000256" key="4">
    <source>
        <dbReference type="ARBA" id="ARBA00046271"/>
    </source>
</evidence>
<gene>
    <name evidence="6" type="ORF">PHATRDRAFT_37811</name>
</gene>
<name>B7G441_PHATC</name>